<dbReference type="FunFam" id="3.30.70.270:FF:000001">
    <property type="entry name" value="Diguanylate cyclase domain protein"/>
    <property type="match status" value="1"/>
</dbReference>
<evidence type="ECO:0000313" key="5">
    <source>
        <dbReference type="Proteomes" id="UP000000270"/>
    </source>
</evidence>
<dbReference type="InterPro" id="IPR043128">
    <property type="entry name" value="Rev_trsase/Diguanyl_cyclase"/>
</dbReference>
<dbReference type="CDD" id="cd01949">
    <property type="entry name" value="GGDEF"/>
    <property type="match status" value="1"/>
</dbReference>
<sequence>MMSEQHDIPKQPSITALLHALPIGVEIYDRDFNAIFFNRAADDLFLYPDKPILHHDEWWELGFPEPRERVRVIAEWYRMVDAARADPAQVQVGEWNVRCRDGEQHIVQFRFRFIDDTFLLVLLDVTERRRMETELRRLATIDPLTEIFNRRHFMEVARQAFAEAERSHAPLSLLTLDIDHFKIVNDTHGHGIGDEVIRAVARRCGQTLRPKDVLARMGGEEFAILMPGTTAQEACAQAWALFDGVTSEPLVLPELQLRVSISVGGAQCLPDDSSLDATLTRADRALYAAKRSGRGRVVFDSLAGDASAG</sequence>
<keyword evidence="5" id="KW-1185">Reference proteome</keyword>
<reference evidence="4 5" key="5">
    <citation type="journal article" date="2010" name="Appl. Environ. Microbiol.">
        <title>phrR-like gene praR of Azorhizobium caulinodans ORS571 is essential for symbiosis with Sesbania rostrata and is involved in expression of reb genes.</title>
        <authorList>
            <person name="Akiba N."/>
            <person name="Aono T."/>
            <person name="Toyazaki H."/>
            <person name="Sato S."/>
            <person name="Oyaizu H."/>
        </authorList>
    </citation>
    <scope>NUCLEOTIDE SEQUENCE [LARGE SCALE GENOMIC DNA]</scope>
    <source>
        <strain evidence="5">ATCC 43989 / DSM 5975 / JCM 20966 / LMG 6465 / NBRC 14845 / NCIMB 13405 / ORS 571</strain>
    </source>
</reference>
<reference evidence="4 5" key="1">
    <citation type="journal article" date="2007" name="Appl. Environ. Microbiol.">
        <title>Rhizobial factors required for stem nodule maturation and maintenance in Sesbania rostrata-Azorhizobium caulinodans ORS571 symbiosis.</title>
        <authorList>
            <person name="Suzuki S."/>
            <person name="Aono T."/>
            <person name="Lee KB."/>
            <person name="Suzuki T."/>
            <person name="Liu CT."/>
            <person name="Miwa H."/>
            <person name="Wakao S."/>
            <person name="Iki T."/>
            <person name="Oyaizu H."/>
        </authorList>
    </citation>
    <scope>NUCLEOTIDE SEQUENCE [LARGE SCALE GENOMIC DNA]</scope>
    <source>
        <strain evidence="5">ATCC 43989 / DSM 5975 / JCM 20966 / LMG 6465 / NBRC 14845 / NCIMB 13405 / ORS 571</strain>
    </source>
</reference>
<proteinExistence type="predicted"/>
<dbReference type="SUPFAM" id="SSF55073">
    <property type="entry name" value="Nucleotide cyclase"/>
    <property type="match status" value="1"/>
</dbReference>
<dbReference type="EC" id="2.7.7.65" evidence="1"/>
<dbReference type="SUPFAM" id="SSF55785">
    <property type="entry name" value="PYP-like sensor domain (PAS domain)"/>
    <property type="match status" value="1"/>
</dbReference>
<dbReference type="KEGG" id="azc:AZC_2765"/>
<dbReference type="GO" id="GO:1902201">
    <property type="term" value="P:negative regulation of bacterial-type flagellum-dependent cell motility"/>
    <property type="evidence" value="ECO:0007669"/>
    <property type="project" value="TreeGrafter"/>
</dbReference>
<evidence type="ECO:0000256" key="2">
    <source>
        <dbReference type="ARBA" id="ARBA00034247"/>
    </source>
</evidence>
<reference evidence="4 5" key="6">
    <citation type="journal article" date="2011" name="Appl. Environ. Microbiol.">
        <title>Involvement of the azorhizobial chromosome partition gene (parA) in the onset of bacteroid differentiation during Sesbania rostrata stem nodule development.</title>
        <authorList>
            <person name="Liu CT."/>
            <person name="Lee KB."/>
            <person name="Wang YS."/>
            <person name="Peng MH."/>
            <person name="Lee KT."/>
            <person name="Suzuki S."/>
            <person name="Suzuki T."/>
            <person name="Oyaizu H."/>
        </authorList>
    </citation>
    <scope>NUCLEOTIDE SEQUENCE [LARGE SCALE GENOMIC DNA]</scope>
    <source>
        <strain evidence="5">ATCC 43989 / DSM 5975 / JCM 20966 / LMG 6465 / NBRC 14845 / NCIMB 13405 / ORS 571</strain>
    </source>
</reference>
<evidence type="ECO:0000256" key="1">
    <source>
        <dbReference type="ARBA" id="ARBA00012528"/>
    </source>
</evidence>
<comment type="catalytic activity">
    <reaction evidence="2">
        <text>2 GTP = 3',3'-c-di-GMP + 2 diphosphate</text>
        <dbReference type="Rhea" id="RHEA:24898"/>
        <dbReference type="ChEBI" id="CHEBI:33019"/>
        <dbReference type="ChEBI" id="CHEBI:37565"/>
        <dbReference type="ChEBI" id="CHEBI:58805"/>
        <dbReference type="EC" id="2.7.7.65"/>
    </reaction>
</comment>
<gene>
    <name evidence="4" type="ordered locus">AZC_2765</name>
</gene>
<dbReference type="InterPro" id="IPR029787">
    <property type="entry name" value="Nucleotide_cyclase"/>
</dbReference>
<dbReference type="STRING" id="438753.AZC_2765"/>
<dbReference type="NCBIfam" id="TIGR00254">
    <property type="entry name" value="GGDEF"/>
    <property type="match status" value="1"/>
</dbReference>
<dbReference type="eggNOG" id="COG3706">
    <property type="taxonomic scope" value="Bacteria"/>
</dbReference>
<accession>A8I9A7</accession>
<dbReference type="Gene3D" id="3.30.70.270">
    <property type="match status" value="1"/>
</dbReference>
<dbReference type="Pfam" id="PF00990">
    <property type="entry name" value="GGDEF"/>
    <property type="match status" value="1"/>
</dbReference>
<name>A8I9A7_AZOC5</name>
<dbReference type="PANTHER" id="PTHR45138">
    <property type="entry name" value="REGULATORY COMPONENTS OF SENSORY TRANSDUCTION SYSTEM"/>
    <property type="match status" value="1"/>
</dbReference>
<reference evidence="5" key="2">
    <citation type="submission" date="2007-04" db="EMBL/GenBank/DDBJ databases">
        <title>Complete genome sequence of the nitrogen-fixing bacterium Azorhizobium caulinodans ORS571.</title>
        <authorList>
            <person name="Lee K.B."/>
            <person name="Backer P.D."/>
            <person name="Aono T."/>
            <person name="Liu C.T."/>
            <person name="Suzuki S."/>
            <person name="Suzuki T."/>
            <person name="Kaneko T."/>
            <person name="Yamada M."/>
            <person name="Tabata S."/>
            <person name="Kupfer D.M."/>
            <person name="Najar F.Z."/>
            <person name="Wiley G.B."/>
            <person name="Roe B."/>
            <person name="Binnewies T."/>
            <person name="Ussery D."/>
            <person name="Vereecke D."/>
            <person name="Gevers D."/>
            <person name="Holsters M."/>
            <person name="Oyaizu H."/>
        </authorList>
    </citation>
    <scope>NUCLEOTIDE SEQUENCE [LARGE SCALE GENOMIC DNA]</scope>
    <source>
        <strain evidence="5">ATCC 43989 / DSM 5975 / JCM 20966 / LMG 6465 / NBRC 14845 / NCIMB 13405 / ORS 571</strain>
    </source>
</reference>
<dbReference type="EMBL" id="AP009384">
    <property type="protein sequence ID" value="BAF88763.1"/>
    <property type="molecule type" value="Genomic_DNA"/>
</dbReference>
<protein>
    <recommendedName>
        <fullName evidence="1">diguanylate cyclase</fullName>
        <ecNumber evidence="1">2.7.7.65</ecNumber>
    </recommendedName>
</protein>
<dbReference type="PANTHER" id="PTHR45138:SF9">
    <property type="entry name" value="DIGUANYLATE CYCLASE DGCM-RELATED"/>
    <property type="match status" value="1"/>
</dbReference>
<dbReference type="GO" id="GO:0052621">
    <property type="term" value="F:diguanylate cyclase activity"/>
    <property type="evidence" value="ECO:0007669"/>
    <property type="project" value="UniProtKB-EC"/>
</dbReference>
<organism evidence="4 5">
    <name type="scientific">Azorhizobium caulinodans (strain ATCC 43989 / DSM 5975 / JCM 20966 / LMG 6465 / NBRC 14845 / NCIMB 13405 / ORS 571)</name>
    <dbReference type="NCBI Taxonomy" id="438753"/>
    <lineage>
        <taxon>Bacteria</taxon>
        <taxon>Pseudomonadati</taxon>
        <taxon>Pseudomonadota</taxon>
        <taxon>Alphaproteobacteria</taxon>
        <taxon>Hyphomicrobiales</taxon>
        <taxon>Xanthobacteraceae</taxon>
        <taxon>Azorhizobium</taxon>
    </lineage>
</organism>
<dbReference type="HOGENOM" id="CLU_000445_11_4_5"/>
<dbReference type="SMART" id="SM00267">
    <property type="entry name" value="GGDEF"/>
    <property type="match status" value="1"/>
</dbReference>
<evidence type="ECO:0000313" key="4">
    <source>
        <dbReference type="EMBL" id="BAF88763.1"/>
    </source>
</evidence>
<dbReference type="InterPro" id="IPR035965">
    <property type="entry name" value="PAS-like_dom_sf"/>
</dbReference>
<reference evidence="4 5" key="3">
    <citation type="journal article" date="2008" name="BMC Genomics">
        <title>The genome of the versatile nitrogen fixer Azorhizobium caulinodans ORS571.</title>
        <authorList>
            <person name="Lee KB."/>
            <person name="Backer P.D."/>
            <person name="Aono T."/>
            <person name="Liu CT."/>
            <person name="Suzuki S."/>
            <person name="Suzuki T."/>
            <person name="Kaneko T."/>
            <person name="Yamada M."/>
            <person name="Tabata S."/>
            <person name="Kupfer D.M."/>
            <person name="Najar F.Z."/>
            <person name="Wiley G.B."/>
            <person name="Roe B."/>
            <person name="Binnewies T.T."/>
            <person name="Ussery D.W."/>
            <person name="D'Haeze W."/>
            <person name="Herder J.D."/>
            <person name="Gevers D."/>
            <person name="Vereecke D."/>
            <person name="Holsters M."/>
            <person name="Oyaizu H."/>
        </authorList>
    </citation>
    <scope>NUCLEOTIDE SEQUENCE [LARGE SCALE GENOMIC DNA]</scope>
    <source>
        <strain evidence="5">ATCC 43989 / DSM 5975 / JCM 20966 / LMG 6465 / NBRC 14845 / NCIMB 13405 / ORS 571</strain>
    </source>
</reference>
<dbReference type="InterPro" id="IPR000160">
    <property type="entry name" value="GGDEF_dom"/>
</dbReference>
<dbReference type="PROSITE" id="PS50887">
    <property type="entry name" value="GGDEF"/>
    <property type="match status" value="1"/>
</dbReference>
<dbReference type="GO" id="GO:0043709">
    <property type="term" value="P:cell adhesion involved in single-species biofilm formation"/>
    <property type="evidence" value="ECO:0007669"/>
    <property type="project" value="TreeGrafter"/>
</dbReference>
<feature type="domain" description="GGDEF" evidence="3">
    <location>
        <begin position="169"/>
        <end position="302"/>
    </location>
</feature>
<reference evidence="4 5" key="4">
    <citation type="journal article" date="2009" name="Appl. Environ. Microbiol.">
        <title>Comparative genome-wide transcriptional profiling of Azorhizobium caulinodans ORS571 grown under free-living and symbiotic conditions.</title>
        <authorList>
            <person name="Tsukada S."/>
            <person name="Aono T."/>
            <person name="Akiba N."/>
            <person name="Lee KB."/>
            <person name="Liu CT."/>
            <person name="Toyazaki H."/>
            <person name="Oyaizu H."/>
        </authorList>
    </citation>
    <scope>NUCLEOTIDE SEQUENCE [LARGE SCALE GENOMIC DNA]</scope>
    <source>
        <strain evidence="5">ATCC 43989 / DSM 5975 / JCM 20966 / LMG 6465 / NBRC 14845 / NCIMB 13405 / ORS 571</strain>
    </source>
</reference>
<dbReference type="Proteomes" id="UP000000270">
    <property type="component" value="Chromosome"/>
</dbReference>
<dbReference type="GO" id="GO:0005886">
    <property type="term" value="C:plasma membrane"/>
    <property type="evidence" value="ECO:0007669"/>
    <property type="project" value="TreeGrafter"/>
</dbReference>
<dbReference type="Gene3D" id="3.30.450.20">
    <property type="entry name" value="PAS domain"/>
    <property type="match status" value="1"/>
</dbReference>
<evidence type="ECO:0000259" key="3">
    <source>
        <dbReference type="PROSITE" id="PS50887"/>
    </source>
</evidence>
<dbReference type="InterPro" id="IPR050469">
    <property type="entry name" value="Diguanylate_Cyclase"/>
</dbReference>
<dbReference type="AlphaFoldDB" id="A8I9A7"/>